<evidence type="ECO:0000313" key="1">
    <source>
        <dbReference type="EMBL" id="SNV45855.1"/>
    </source>
</evidence>
<dbReference type="OrthoDB" id="1767844at2"/>
<dbReference type="EMBL" id="LT906454">
    <property type="protein sequence ID" value="SNV45855.1"/>
    <property type="molecule type" value="Genomic_DNA"/>
</dbReference>
<dbReference type="Proteomes" id="UP000215144">
    <property type="component" value="Chromosome 1"/>
</dbReference>
<reference evidence="1 2" key="1">
    <citation type="submission" date="2017-06" db="EMBL/GenBank/DDBJ databases">
        <authorList>
            <consortium name="Pathogen Informatics"/>
        </authorList>
    </citation>
    <scope>NUCLEOTIDE SEQUENCE [LARGE SCALE GENOMIC DNA]</scope>
    <source>
        <strain evidence="1 2">NCTC11291</strain>
    </source>
</reference>
<evidence type="ECO:0000313" key="2">
    <source>
        <dbReference type="Proteomes" id="UP000215144"/>
    </source>
</evidence>
<name>A0A239XGK9_STRAI</name>
<organism evidence="1 2">
    <name type="scientific">Streptococcus acidominimus</name>
    <dbReference type="NCBI Taxonomy" id="1326"/>
    <lineage>
        <taxon>Bacteria</taxon>
        <taxon>Bacillati</taxon>
        <taxon>Bacillota</taxon>
        <taxon>Bacilli</taxon>
        <taxon>Lactobacillales</taxon>
        <taxon>Streptococcaceae</taxon>
        <taxon>Streptococcus</taxon>
    </lineage>
</organism>
<dbReference type="RefSeq" id="WP_095123509.1">
    <property type="nucleotide sequence ID" value="NZ_LT906454.1"/>
</dbReference>
<accession>A0A239XGK9</accession>
<sequence length="165" mass="19675">MENYPLNQLSFESLYQCVKPIVFKLRRQYHIQLWESSDWEQEAMICLFRLIDDKPDCLREARLFFACFKTKFSNYLKDVLRSQESHKRRLNRLPYEEVSTLSHAIAQKGLALDEKVVLFDQLDRLRATLPESEQYKVGLLVSGKPFKGRQALLRQFRQLWLEDGE</sequence>
<gene>
    <name evidence="1" type="ORF">SAMEA4504048_02087</name>
</gene>
<dbReference type="AlphaFoldDB" id="A0A239XGK9"/>
<dbReference type="KEGG" id="saco:SAME_02087"/>
<protein>
    <submittedName>
        <fullName evidence="1">Competence-specific sigma factor ComX</fullName>
    </submittedName>
</protein>
<proteinExistence type="predicted"/>